<proteinExistence type="predicted"/>
<organism evidence="1 2">
    <name type="scientific">Aspergillus sclerotialis</name>
    <dbReference type="NCBI Taxonomy" id="2070753"/>
    <lineage>
        <taxon>Eukaryota</taxon>
        <taxon>Fungi</taxon>
        <taxon>Dikarya</taxon>
        <taxon>Ascomycota</taxon>
        <taxon>Pezizomycotina</taxon>
        <taxon>Eurotiomycetes</taxon>
        <taxon>Eurotiomycetidae</taxon>
        <taxon>Eurotiales</taxon>
        <taxon>Aspergillaceae</taxon>
        <taxon>Aspergillus</taxon>
        <taxon>Aspergillus subgen. Polypaecilum</taxon>
    </lineage>
</organism>
<dbReference type="Proteomes" id="UP000266188">
    <property type="component" value="Unassembled WGS sequence"/>
</dbReference>
<sequence>MSEAYMSLPATVPFFHLNHYHAQLLREIFHRTLATKLAEDSFAMLLDGRLTLDALMECRRLGLNDDFDDILNYSGPTEESITMFRSLRDQFDPSHVSIKASSAEKFKRSATQPPCKDFKHSLLDLVASMIHDLAISIFEGLHGSRYQNKPHEGPENPVHPDFRHPKYVHSRLYPRGPIELVGYWIEMRLFGGVIVFEHGNPPGEPGSPWVHFPYEGIMKLSNRQLDAFTQFAFAEPPMSDSTAVRDVLPFTVEEDAHTVESRDAYELGLFRNSFEHVPPPNISRWECVKRNVTYPDWILEELRRSCFWHYTHCM</sequence>
<reference evidence="2" key="1">
    <citation type="submission" date="2017-02" db="EMBL/GenBank/DDBJ databases">
        <authorList>
            <person name="Tafer H."/>
            <person name="Lopandic K."/>
        </authorList>
    </citation>
    <scope>NUCLEOTIDE SEQUENCE [LARGE SCALE GENOMIC DNA]</scope>
    <source>
        <strain evidence="2">CBS 366.77</strain>
    </source>
</reference>
<keyword evidence="2" id="KW-1185">Reference proteome</keyword>
<name>A0A3A2ZM95_9EURO</name>
<dbReference type="AlphaFoldDB" id="A0A3A2ZM95"/>
<evidence type="ECO:0000313" key="1">
    <source>
        <dbReference type="EMBL" id="RJE20484.1"/>
    </source>
</evidence>
<protein>
    <submittedName>
        <fullName evidence="1">Uncharacterized protein</fullName>
    </submittedName>
</protein>
<dbReference type="EMBL" id="MVGC01000303">
    <property type="protein sequence ID" value="RJE20484.1"/>
    <property type="molecule type" value="Genomic_DNA"/>
</dbReference>
<accession>A0A3A2ZM95</accession>
<dbReference type="OrthoDB" id="5346581at2759"/>
<comment type="caution">
    <text evidence="1">The sequence shown here is derived from an EMBL/GenBank/DDBJ whole genome shotgun (WGS) entry which is preliminary data.</text>
</comment>
<gene>
    <name evidence="1" type="ORF">PHISCL_07176</name>
</gene>
<evidence type="ECO:0000313" key="2">
    <source>
        <dbReference type="Proteomes" id="UP000266188"/>
    </source>
</evidence>